<evidence type="ECO:0000256" key="5">
    <source>
        <dbReference type="SAM" id="MobiDB-lite"/>
    </source>
</evidence>
<evidence type="ECO:0000313" key="8">
    <source>
        <dbReference type="Proteomes" id="UP000064967"/>
    </source>
</evidence>
<evidence type="ECO:0000256" key="4">
    <source>
        <dbReference type="SAM" id="Coils"/>
    </source>
</evidence>
<dbReference type="InterPro" id="IPR009061">
    <property type="entry name" value="DNA-bd_dom_put_sf"/>
</dbReference>
<dbReference type="GO" id="GO:0003700">
    <property type="term" value="F:DNA-binding transcription factor activity"/>
    <property type="evidence" value="ECO:0007669"/>
    <property type="project" value="InterPro"/>
</dbReference>
<feature type="domain" description="HTH merR-type" evidence="6">
    <location>
        <begin position="5"/>
        <end position="74"/>
    </location>
</feature>
<dbReference type="PROSITE" id="PS50937">
    <property type="entry name" value="HTH_MERR_2"/>
    <property type="match status" value="1"/>
</dbReference>
<name>A0A0K1PN96_9BACT</name>
<dbReference type="GO" id="GO:0003677">
    <property type="term" value="F:DNA binding"/>
    <property type="evidence" value="ECO:0007669"/>
    <property type="project" value="UniProtKB-KW"/>
</dbReference>
<dbReference type="InterPro" id="IPR047057">
    <property type="entry name" value="MerR_fam"/>
</dbReference>
<dbReference type="PANTHER" id="PTHR30204:SF92">
    <property type="entry name" value="HTH-TYPE TRANSCRIPTIONAL REGULATOR ZNTR"/>
    <property type="match status" value="1"/>
</dbReference>
<dbReference type="InterPro" id="IPR000551">
    <property type="entry name" value="MerR-type_HTH_dom"/>
</dbReference>
<dbReference type="OrthoDB" id="9792348at2"/>
<feature type="coiled-coil region" evidence="4">
    <location>
        <begin position="86"/>
        <end position="116"/>
    </location>
</feature>
<dbReference type="RefSeq" id="WP_146646513.1">
    <property type="nucleotide sequence ID" value="NZ_CP012333.1"/>
</dbReference>
<gene>
    <name evidence="7" type="ORF">AKJ09_01651</name>
</gene>
<evidence type="ECO:0000313" key="7">
    <source>
        <dbReference type="EMBL" id="AKU94987.1"/>
    </source>
</evidence>
<dbReference type="PANTHER" id="PTHR30204">
    <property type="entry name" value="REDOX-CYCLING DRUG-SENSING TRANSCRIPTIONAL ACTIVATOR SOXR"/>
    <property type="match status" value="1"/>
</dbReference>
<dbReference type="Proteomes" id="UP000064967">
    <property type="component" value="Chromosome"/>
</dbReference>
<dbReference type="AlphaFoldDB" id="A0A0K1PN96"/>
<keyword evidence="2" id="KW-0238">DNA-binding</keyword>
<organism evidence="7 8">
    <name type="scientific">Labilithrix luteola</name>
    <dbReference type="NCBI Taxonomy" id="1391654"/>
    <lineage>
        <taxon>Bacteria</taxon>
        <taxon>Pseudomonadati</taxon>
        <taxon>Myxococcota</taxon>
        <taxon>Polyangia</taxon>
        <taxon>Polyangiales</taxon>
        <taxon>Labilitrichaceae</taxon>
        <taxon>Labilithrix</taxon>
    </lineage>
</organism>
<feature type="region of interest" description="Disordered" evidence="5">
    <location>
        <begin position="136"/>
        <end position="166"/>
    </location>
</feature>
<dbReference type="Gene3D" id="1.10.1660.10">
    <property type="match status" value="1"/>
</dbReference>
<dbReference type="Pfam" id="PF00376">
    <property type="entry name" value="MerR"/>
    <property type="match status" value="1"/>
</dbReference>
<dbReference type="SUPFAM" id="SSF46955">
    <property type="entry name" value="Putative DNA-binding domain"/>
    <property type="match status" value="1"/>
</dbReference>
<dbReference type="PROSITE" id="PS00552">
    <property type="entry name" value="HTH_MERR_1"/>
    <property type="match status" value="1"/>
</dbReference>
<dbReference type="KEGG" id="llu:AKJ09_01651"/>
<evidence type="ECO:0000256" key="2">
    <source>
        <dbReference type="ARBA" id="ARBA00023125"/>
    </source>
</evidence>
<keyword evidence="1" id="KW-0805">Transcription regulation</keyword>
<keyword evidence="8" id="KW-1185">Reference proteome</keyword>
<dbReference type="EMBL" id="CP012333">
    <property type="protein sequence ID" value="AKU94987.1"/>
    <property type="molecule type" value="Genomic_DNA"/>
</dbReference>
<dbReference type="Pfam" id="PF09278">
    <property type="entry name" value="MerR-DNA-bind"/>
    <property type="match status" value="1"/>
</dbReference>
<dbReference type="CDD" id="cd04770">
    <property type="entry name" value="HTH_HMRTR"/>
    <property type="match status" value="1"/>
</dbReference>
<dbReference type="STRING" id="1391654.AKJ09_01651"/>
<dbReference type="InterPro" id="IPR015358">
    <property type="entry name" value="Tscrpt_reg_MerR_DNA-bd"/>
</dbReference>
<dbReference type="PRINTS" id="PR00040">
    <property type="entry name" value="HTHMERR"/>
</dbReference>
<keyword evidence="4" id="KW-0175">Coiled coil</keyword>
<evidence type="ECO:0000259" key="6">
    <source>
        <dbReference type="PROSITE" id="PS50937"/>
    </source>
</evidence>
<accession>A0A0K1PN96</accession>
<protein>
    <submittedName>
        <fullName evidence="7">Transcriptional regulator, MerR family</fullName>
    </submittedName>
</protein>
<keyword evidence="3" id="KW-0804">Transcription</keyword>
<evidence type="ECO:0000256" key="1">
    <source>
        <dbReference type="ARBA" id="ARBA00023015"/>
    </source>
</evidence>
<proteinExistence type="predicted"/>
<evidence type="ECO:0000256" key="3">
    <source>
        <dbReference type="ARBA" id="ARBA00023163"/>
    </source>
</evidence>
<sequence length="166" mass="18137">MSDETFTIGTLAKRAGVNVQTVRYYERIGILPKPGRAKGGYRRYGNDAVARLQFIRHAGRLGFTLTETKELLALRARQGAPCGTVRTRAEEKLATIERKLAELKELRDAVAQLVRTCSGNTAVEHCSILAALGEPEVQKGKSPCPPPPRRPASRVSRRANAASKTV</sequence>
<reference evidence="7 8" key="1">
    <citation type="submission" date="2015-08" db="EMBL/GenBank/DDBJ databases">
        <authorList>
            <person name="Babu N.S."/>
            <person name="Beckwith C.J."/>
            <person name="Beseler K.G."/>
            <person name="Brison A."/>
            <person name="Carone J.V."/>
            <person name="Caskin T.P."/>
            <person name="Diamond M."/>
            <person name="Durham M.E."/>
            <person name="Foxe J.M."/>
            <person name="Go M."/>
            <person name="Henderson B.A."/>
            <person name="Jones I.B."/>
            <person name="McGettigan J.A."/>
            <person name="Micheletti S.J."/>
            <person name="Nasrallah M.E."/>
            <person name="Ortiz D."/>
            <person name="Piller C.R."/>
            <person name="Privatt S.R."/>
            <person name="Schneider S.L."/>
            <person name="Sharp S."/>
            <person name="Smith T.C."/>
            <person name="Stanton J.D."/>
            <person name="Ullery H.E."/>
            <person name="Wilson R.J."/>
            <person name="Serrano M.G."/>
            <person name="Buck G."/>
            <person name="Lee V."/>
            <person name="Wang Y."/>
            <person name="Carvalho R."/>
            <person name="Voegtly L."/>
            <person name="Shi R."/>
            <person name="Duckworth R."/>
            <person name="Johnson A."/>
            <person name="Loviza R."/>
            <person name="Walstead R."/>
            <person name="Shah Z."/>
            <person name="Kiflezghi M."/>
            <person name="Wade K."/>
            <person name="Ball S.L."/>
            <person name="Bradley K.W."/>
            <person name="Asai D.J."/>
            <person name="Bowman C.A."/>
            <person name="Russell D.A."/>
            <person name="Pope W.H."/>
            <person name="Jacobs-Sera D."/>
            <person name="Hendrix R.W."/>
            <person name="Hatfull G.F."/>
        </authorList>
    </citation>
    <scope>NUCLEOTIDE SEQUENCE [LARGE SCALE GENOMIC DNA]</scope>
    <source>
        <strain evidence="7 8">DSM 27648</strain>
    </source>
</reference>
<dbReference type="SMART" id="SM00422">
    <property type="entry name" value="HTH_MERR"/>
    <property type="match status" value="1"/>
</dbReference>